<comment type="caution">
    <text evidence="3">The sequence shown here is derived from an EMBL/GenBank/DDBJ whole genome shotgun (WGS) entry which is preliminary data.</text>
</comment>
<protein>
    <recommendedName>
        <fullName evidence="2">TERF2-interacting telomeric protein 1 Myb domain-containing protein</fullName>
    </recommendedName>
</protein>
<organism evidence="3 4">
    <name type="scientific">Russula ochroleuca</name>
    <dbReference type="NCBI Taxonomy" id="152965"/>
    <lineage>
        <taxon>Eukaryota</taxon>
        <taxon>Fungi</taxon>
        <taxon>Dikarya</taxon>
        <taxon>Basidiomycota</taxon>
        <taxon>Agaricomycotina</taxon>
        <taxon>Agaricomycetes</taxon>
        <taxon>Russulales</taxon>
        <taxon>Russulaceae</taxon>
        <taxon>Russula</taxon>
    </lineage>
</organism>
<proteinExistence type="predicted"/>
<feature type="compositionally biased region" description="Polar residues" evidence="1">
    <location>
        <begin position="672"/>
        <end position="682"/>
    </location>
</feature>
<sequence length="1002" mass="109932">MRKAAFTEEDEALLMKYIATYNPQLKGRLGMKLYERLVQNAERKWSFSSRHSVQSWREHYKNNQPRFDAQILEYQRKHDISANIPGDSTAHVGENRAKKRRREVDSEDTNLDSGVAKKMRREKVSVEGSQPCHSPLHIRSPSAAELRNEGKARVEPPPLMCPGELEKDEAAPVIGPDDYTGALSGSGDSDQEAESQSEGREVSASARLSRPFSPANIAEVKPSLAPRKSRSPCPPVGAVLSPSRQQHDFSSRAAVVEVSGSVHESVGAHLQPSQEPTPPHTSDINSPCSPLPRRPSLTDGTSSRPGTTSRHMSSISQKRKRIPPSQRKRTVVPRDEDDIFSTPPPQVVRASPPPRTSGREAPHLVEGPFRSAYTNANGQSRPVPRGRCPSGTDEVTEADGGDEEWPPRRGKRRSLTRPEGLDSPSREREQSIVRAQSQCPPSSALAPSAVPVDKSSLVAKAVSVIEPVVTHNLQGSTSQITQIKGVPLQVARMTTPAIAETSKNVRRPLQPIVISSSRDKLLPNFKPRLSTLDSIQAKDPAPVTNHNRLLFPAASAHELPPAVPGPPSKRDSLGLYPNPAALNDPSVNDPFRVSPNREARRWTLADGSKTPWVDPCREDLVRRASVQHIDLRALHTGKSVGTSLIGGAMSAGRSNTSESSSVAKKKGPRMPSRSSTPPNLSESNKELVLALGLEAVYSRMANNHKFHIDIVREVAARQRSLEDADRVLRNMREAAGREYARLLRQDEAVYSPVGCETGESEEEDEDDADKSGDEEDGRPSQALLDSNHSPTSLVPHGRARHLALKISTASPDSSPTRPHDYSPPTPTRARAFRRLERQGRLEEAKLREARHVRRSLRPNSAEASPEADEQRIIKYLLQLQEDDKDGVPLKQPWNASGAERLGERDKEDETQEDEGGVGPSISPEEIRQSGFPLERECAAKVTSSLACSALATLSVLDAEWTNSDDELLLDGDLIVHEELVRRKGLGSVKFRTAHLYSLLLDG</sequence>
<reference evidence="3" key="1">
    <citation type="submission" date="2019-10" db="EMBL/GenBank/DDBJ databases">
        <authorList>
            <consortium name="DOE Joint Genome Institute"/>
            <person name="Kuo A."/>
            <person name="Miyauchi S."/>
            <person name="Kiss E."/>
            <person name="Drula E."/>
            <person name="Kohler A."/>
            <person name="Sanchez-Garcia M."/>
            <person name="Andreopoulos B."/>
            <person name="Barry K.W."/>
            <person name="Bonito G."/>
            <person name="Buee M."/>
            <person name="Carver A."/>
            <person name="Chen C."/>
            <person name="Cichocki N."/>
            <person name="Clum A."/>
            <person name="Culley D."/>
            <person name="Crous P.W."/>
            <person name="Fauchery L."/>
            <person name="Girlanda M."/>
            <person name="Hayes R."/>
            <person name="Keri Z."/>
            <person name="LaButti K."/>
            <person name="Lipzen A."/>
            <person name="Lombard V."/>
            <person name="Magnuson J."/>
            <person name="Maillard F."/>
            <person name="Morin E."/>
            <person name="Murat C."/>
            <person name="Nolan M."/>
            <person name="Ohm R."/>
            <person name="Pangilinan J."/>
            <person name="Pereira M."/>
            <person name="Perotto S."/>
            <person name="Peter M."/>
            <person name="Riley R."/>
            <person name="Sitrit Y."/>
            <person name="Stielow B."/>
            <person name="Szollosi G."/>
            <person name="Zifcakova L."/>
            <person name="Stursova M."/>
            <person name="Spatafora J.W."/>
            <person name="Tedersoo L."/>
            <person name="Vaario L.-M."/>
            <person name="Yamada A."/>
            <person name="Yan M."/>
            <person name="Wang P."/>
            <person name="Xu J."/>
            <person name="Bruns T."/>
            <person name="Baldrian P."/>
            <person name="Vilgalys R."/>
            <person name="Henrissat B."/>
            <person name="Grigoriev I.V."/>
            <person name="Hibbett D."/>
            <person name="Nagy L.G."/>
            <person name="Martin F.M."/>
        </authorList>
    </citation>
    <scope>NUCLEOTIDE SEQUENCE</scope>
    <source>
        <strain evidence="3">Prilba</strain>
    </source>
</reference>
<feature type="compositionally biased region" description="Polar residues" evidence="1">
    <location>
        <begin position="783"/>
        <end position="792"/>
    </location>
</feature>
<keyword evidence="4" id="KW-1185">Reference proteome</keyword>
<dbReference type="Gene3D" id="1.10.10.60">
    <property type="entry name" value="Homeodomain-like"/>
    <property type="match status" value="1"/>
</dbReference>
<feature type="region of interest" description="Disordered" evidence="1">
    <location>
        <begin position="80"/>
        <end position="447"/>
    </location>
</feature>
<reference evidence="3" key="2">
    <citation type="journal article" date="2020" name="Nat. Commun.">
        <title>Large-scale genome sequencing of mycorrhizal fungi provides insights into the early evolution of symbiotic traits.</title>
        <authorList>
            <person name="Miyauchi S."/>
            <person name="Kiss E."/>
            <person name="Kuo A."/>
            <person name="Drula E."/>
            <person name="Kohler A."/>
            <person name="Sanchez-Garcia M."/>
            <person name="Morin E."/>
            <person name="Andreopoulos B."/>
            <person name="Barry K.W."/>
            <person name="Bonito G."/>
            <person name="Buee M."/>
            <person name="Carver A."/>
            <person name="Chen C."/>
            <person name="Cichocki N."/>
            <person name="Clum A."/>
            <person name="Culley D."/>
            <person name="Crous P.W."/>
            <person name="Fauchery L."/>
            <person name="Girlanda M."/>
            <person name="Hayes R.D."/>
            <person name="Keri Z."/>
            <person name="LaButti K."/>
            <person name="Lipzen A."/>
            <person name="Lombard V."/>
            <person name="Magnuson J."/>
            <person name="Maillard F."/>
            <person name="Murat C."/>
            <person name="Nolan M."/>
            <person name="Ohm R.A."/>
            <person name="Pangilinan J."/>
            <person name="Pereira M.F."/>
            <person name="Perotto S."/>
            <person name="Peter M."/>
            <person name="Pfister S."/>
            <person name="Riley R."/>
            <person name="Sitrit Y."/>
            <person name="Stielow J.B."/>
            <person name="Szollosi G."/>
            <person name="Zifcakova L."/>
            <person name="Stursova M."/>
            <person name="Spatafora J.W."/>
            <person name="Tedersoo L."/>
            <person name="Vaario L.M."/>
            <person name="Yamada A."/>
            <person name="Yan M."/>
            <person name="Wang P."/>
            <person name="Xu J."/>
            <person name="Bruns T."/>
            <person name="Baldrian P."/>
            <person name="Vilgalys R."/>
            <person name="Dunand C."/>
            <person name="Henrissat B."/>
            <person name="Grigoriev I.V."/>
            <person name="Hibbett D."/>
            <person name="Nagy L.G."/>
            <person name="Martin F.M."/>
        </authorList>
    </citation>
    <scope>NUCLEOTIDE SEQUENCE</scope>
    <source>
        <strain evidence="3">Prilba</strain>
    </source>
</reference>
<dbReference type="InterPro" id="IPR009057">
    <property type="entry name" value="Homeodomain-like_sf"/>
</dbReference>
<feature type="region of interest" description="Disordered" evidence="1">
    <location>
        <begin position="645"/>
        <end position="683"/>
    </location>
</feature>
<evidence type="ECO:0000259" key="2">
    <source>
        <dbReference type="Pfam" id="PF08914"/>
    </source>
</evidence>
<feature type="region of interest" description="Disordered" evidence="1">
    <location>
        <begin position="885"/>
        <end position="925"/>
    </location>
</feature>
<dbReference type="AlphaFoldDB" id="A0A9P5T7X7"/>
<feature type="region of interest" description="Disordered" evidence="1">
    <location>
        <begin position="750"/>
        <end position="794"/>
    </location>
</feature>
<gene>
    <name evidence="3" type="ORF">DFH94DRAFT_42681</name>
</gene>
<dbReference type="EMBL" id="WHVB01000010">
    <property type="protein sequence ID" value="KAF8479150.1"/>
    <property type="molecule type" value="Genomic_DNA"/>
</dbReference>
<feature type="compositionally biased region" description="Low complexity" evidence="1">
    <location>
        <begin position="435"/>
        <end position="447"/>
    </location>
</feature>
<dbReference type="SUPFAM" id="SSF46689">
    <property type="entry name" value="Homeodomain-like"/>
    <property type="match status" value="1"/>
</dbReference>
<feature type="region of interest" description="Disordered" evidence="1">
    <location>
        <begin position="807"/>
        <end position="868"/>
    </location>
</feature>
<feature type="compositionally biased region" description="Acidic residues" evidence="1">
    <location>
        <begin position="758"/>
        <end position="776"/>
    </location>
</feature>
<feature type="compositionally biased region" description="Low complexity" evidence="1">
    <location>
        <begin position="253"/>
        <end position="269"/>
    </location>
</feature>
<dbReference type="Pfam" id="PF08914">
    <property type="entry name" value="Myb_Rap1"/>
    <property type="match status" value="1"/>
</dbReference>
<dbReference type="CDD" id="cd11655">
    <property type="entry name" value="rap1_myb-like"/>
    <property type="match status" value="1"/>
</dbReference>
<feature type="compositionally biased region" description="Polar residues" evidence="1">
    <location>
        <begin position="807"/>
        <end position="816"/>
    </location>
</feature>
<dbReference type="OrthoDB" id="435460at2759"/>
<name>A0A9P5T7X7_9AGAM</name>
<evidence type="ECO:0000313" key="3">
    <source>
        <dbReference type="EMBL" id="KAF8479150.1"/>
    </source>
</evidence>
<feature type="domain" description="TERF2-interacting telomeric protein 1 Myb" evidence="2">
    <location>
        <begin position="6"/>
        <end position="62"/>
    </location>
</feature>
<feature type="compositionally biased region" description="Acidic residues" evidence="1">
    <location>
        <begin position="394"/>
        <end position="404"/>
    </location>
</feature>
<evidence type="ECO:0000313" key="4">
    <source>
        <dbReference type="Proteomes" id="UP000759537"/>
    </source>
</evidence>
<feature type="compositionally biased region" description="Basic and acidic residues" evidence="1">
    <location>
        <begin position="833"/>
        <end position="849"/>
    </location>
</feature>
<accession>A0A9P5T7X7</accession>
<feature type="region of interest" description="Disordered" evidence="1">
    <location>
        <begin position="557"/>
        <end position="593"/>
    </location>
</feature>
<dbReference type="Proteomes" id="UP000759537">
    <property type="component" value="Unassembled WGS sequence"/>
</dbReference>
<feature type="compositionally biased region" description="Basic residues" evidence="1">
    <location>
        <begin position="317"/>
        <end position="331"/>
    </location>
</feature>
<dbReference type="InterPro" id="IPR015010">
    <property type="entry name" value="TERF2IP_Myb"/>
</dbReference>
<feature type="compositionally biased region" description="Pro residues" evidence="1">
    <location>
        <begin position="342"/>
        <end position="355"/>
    </location>
</feature>
<feature type="compositionally biased region" description="Polar residues" evidence="1">
    <location>
        <begin position="298"/>
        <end position="316"/>
    </location>
</feature>
<feature type="compositionally biased region" description="Polar residues" evidence="1">
    <location>
        <begin position="652"/>
        <end position="662"/>
    </location>
</feature>
<evidence type="ECO:0000256" key="1">
    <source>
        <dbReference type="SAM" id="MobiDB-lite"/>
    </source>
</evidence>